<feature type="transmembrane region" description="Helical" evidence="7">
    <location>
        <begin position="302"/>
        <end position="327"/>
    </location>
</feature>
<dbReference type="EMBL" id="JACMSC010000008">
    <property type="protein sequence ID" value="KAG6511016.1"/>
    <property type="molecule type" value="Genomic_DNA"/>
</dbReference>
<name>A0A8J5LAB3_ZINOF</name>
<accession>A0A8J5LAB3</accession>
<evidence type="ECO:0000256" key="7">
    <source>
        <dbReference type="RuleBase" id="RU368015"/>
    </source>
</evidence>
<keyword evidence="9" id="KW-1185">Reference proteome</keyword>
<dbReference type="GO" id="GO:0015211">
    <property type="term" value="F:purine nucleoside transmembrane transporter activity"/>
    <property type="evidence" value="ECO:0007669"/>
    <property type="project" value="UniProtKB-UniRule"/>
</dbReference>
<feature type="transmembrane region" description="Helical" evidence="7">
    <location>
        <begin position="66"/>
        <end position="86"/>
    </location>
</feature>
<evidence type="ECO:0000313" key="8">
    <source>
        <dbReference type="EMBL" id="KAG6511016.1"/>
    </source>
</evidence>
<evidence type="ECO:0000256" key="6">
    <source>
        <dbReference type="ARBA" id="ARBA00023136"/>
    </source>
</evidence>
<feature type="transmembrane region" description="Helical" evidence="7">
    <location>
        <begin position="334"/>
        <end position="352"/>
    </location>
</feature>
<gene>
    <name evidence="8" type="ORF">ZIOFF_029065</name>
</gene>
<feature type="transmembrane region" description="Helical" evidence="7">
    <location>
        <begin position="358"/>
        <end position="376"/>
    </location>
</feature>
<evidence type="ECO:0000313" key="9">
    <source>
        <dbReference type="Proteomes" id="UP000734854"/>
    </source>
</evidence>
<comment type="caution">
    <text evidence="8">The sequence shown here is derived from an EMBL/GenBank/DDBJ whole genome shotgun (WGS) entry which is preliminary data.</text>
</comment>
<evidence type="ECO:0000256" key="4">
    <source>
        <dbReference type="ARBA" id="ARBA00022692"/>
    </source>
</evidence>
<dbReference type="AlphaFoldDB" id="A0A8J5LAB3"/>
<evidence type="ECO:0000256" key="5">
    <source>
        <dbReference type="ARBA" id="ARBA00022989"/>
    </source>
</evidence>
<dbReference type="SUPFAM" id="SSF103481">
    <property type="entry name" value="Multidrug resistance efflux transporter EmrE"/>
    <property type="match status" value="1"/>
</dbReference>
<feature type="transmembrane region" description="Helical" evidence="7">
    <location>
        <begin position="98"/>
        <end position="118"/>
    </location>
</feature>
<evidence type="ECO:0000256" key="1">
    <source>
        <dbReference type="ARBA" id="ARBA00004141"/>
    </source>
</evidence>
<keyword evidence="4 7" id="KW-0812">Transmembrane</keyword>
<dbReference type="PANTHER" id="PTHR31376:SF3">
    <property type="entry name" value="PURINE PERMEASE 4-RELATED"/>
    <property type="match status" value="1"/>
</dbReference>
<sequence>MIPHFCNHCRIMENKDHHESGAAEPREYVAGGGAAACGSGGREETVVVMPITNIRASGSSTLGQRILLAANYCSLVVGSLAATLLSRFYFVHGGSDRWVSTLVQCAGFPLLFIPIYFSRRSGAGTACASVLVPRLLVLCVLIGILLGVNNFLISWGVSYLPVSTSSLLLSSQLGFTLILSALLVHQPIRFPNVNCILCLTLASVLLAVNSSGDAPPGIVHSQYALGFLATLGAAVLFALYLPLVQWTYQRPPAVESFRTVMEMQVVMEAAATGFALVGMAMGGGFEQMGTEAAREFDKGTAWYWATIAATVLSWQLCFMATAGLVFLTSSLNSGICSTATLVVNVVGGVVAFGDSFGGQKAVALVLCTWGFVSYLCGEYYKTKNTTTAAAAAAGIQLNH</sequence>
<keyword evidence="3 7" id="KW-0813">Transport</keyword>
<dbReference type="Proteomes" id="UP000734854">
    <property type="component" value="Unassembled WGS sequence"/>
</dbReference>
<organism evidence="8 9">
    <name type="scientific">Zingiber officinale</name>
    <name type="common">Ginger</name>
    <name type="synonym">Amomum zingiber</name>
    <dbReference type="NCBI Taxonomy" id="94328"/>
    <lineage>
        <taxon>Eukaryota</taxon>
        <taxon>Viridiplantae</taxon>
        <taxon>Streptophyta</taxon>
        <taxon>Embryophyta</taxon>
        <taxon>Tracheophyta</taxon>
        <taxon>Spermatophyta</taxon>
        <taxon>Magnoliopsida</taxon>
        <taxon>Liliopsida</taxon>
        <taxon>Zingiberales</taxon>
        <taxon>Zingiberaceae</taxon>
        <taxon>Zingiber</taxon>
    </lineage>
</organism>
<keyword evidence="5 7" id="KW-1133">Transmembrane helix</keyword>
<keyword evidence="6 7" id="KW-0472">Membrane</keyword>
<dbReference type="Pfam" id="PF16913">
    <property type="entry name" value="PUNUT"/>
    <property type="match status" value="1"/>
</dbReference>
<proteinExistence type="inferred from homology"/>
<reference evidence="8 9" key="1">
    <citation type="submission" date="2020-08" db="EMBL/GenBank/DDBJ databases">
        <title>Plant Genome Project.</title>
        <authorList>
            <person name="Zhang R.-G."/>
        </authorList>
    </citation>
    <scope>NUCLEOTIDE SEQUENCE [LARGE SCALE GENOMIC DNA]</scope>
    <source>
        <tissue evidence="8">Rhizome</tissue>
    </source>
</reference>
<evidence type="ECO:0000256" key="2">
    <source>
        <dbReference type="ARBA" id="ARBA00006213"/>
    </source>
</evidence>
<feature type="transmembrane region" description="Helical" evidence="7">
    <location>
        <begin position="265"/>
        <end position="282"/>
    </location>
</feature>
<feature type="transmembrane region" description="Helical" evidence="7">
    <location>
        <begin position="130"/>
        <end position="153"/>
    </location>
</feature>
<dbReference type="GO" id="GO:0005345">
    <property type="term" value="F:purine nucleobase transmembrane transporter activity"/>
    <property type="evidence" value="ECO:0007669"/>
    <property type="project" value="UniProtKB-UniRule"/>
</dbReference>
<dbReference type="InterPro" id="IPR037185">
    <property type="entry name" value="EmrE-like"/>
</dbReference>
<comment type="similarity">
    <text evidence="2 7">Belongs to the purine permeases (TC 2.A.7.14) family.</text>
</comment>
<protein>
    <recommendedName>
        <fullName evidence="7">Probable purine permease</fullName>
    </recommendedName>
</protein>
<feature type="transmembrane region" description="Helical" evidence="7">
    <location>
        <begin position="165"/>
        <end position="184"/>
    </location>
</feature>
<feature type="transmembrane region" description="Helical" evidence="7">
    <location>
        <begin position="191"/>
        <end position="211"/>
    </location>
</feature>
<feature type="transmembrane region" description="Helical" evidence="7">
    <location>
        <begin position="223"/>
        <end position="244"/>
    </location>
</feature>
<dbReference type="GO" id="GO:0016020">
    <property type="term" value="C:membrane"/>
    <property type="evidence" value="ECO:0007669"/>
    <property type="project" value="UniProtKB-SubCell"/>
</dbReference>
<dbReference type="InterPro" id="IPR030182">
    <property type="entry name" value="PUP_plant"/>
</dbReference>
<dbReference type="PANTHER" id="PTHR31376">
    <property type="entry name" value="OS09G0467300 PROTEIN-RELATED"/>
    <property type="match status" value="1"/>
</dbReference>
<evidence type="ECO:0000256" key="3">
    <source>
        <dbReference type="ARBA" id="ARBA00022448"/>
    </source>
</evidence>
<comment type="subcellular location">
    <subcellularLocation>
        <location evidence="1 7">Membrane</location>
        <topology evidence="1 7">Multi-pass membrane protein</topology>
    </subcellularLocation>
</comment>